<dbReference type="InterPro" id="IPR002205">
    <property type="entry name" value="Topo_IIA_dom_A"/>
</dbReference>
<dbReference type="WBParaSite" id="OFLC_0001283301-mRNA-1">
    <property type="protein sequence ID" value="OFLC_0001283301-mRNA-1"/>
    <property type="gene ID" value="OFLC_0001283301"/>
</dbReference>
<dbReference type="PANTHER" id="PTHR43493">
    <property type="entry name" value="DNA GYRASE/TOPOISOMERASE SUBUNIT A"/>
    <property type="match status" value="1"/>
</dbReference>
<reference evidence="6 7" key="1">
    <citation type="submission" date="2015-12" db="EMBL/GenBank/DDBJ databases">
        <title>Draft genome of the nematode, Onchocerca flexuosa.</title>
        <authorList>
            <person name="Mitreva M."/>
        </authorList>
    </citation>
    <scope>NUCLEOTIDE SEQUENCE [LARGE SCALE GENOMIC DNA]</scope>
    <source>
        <strain evidence="6">Red Deer</strain>
    </source>
</reference>
<dbReference type="OrthoDB" id="734at2759"/>
<dbReference type="GO" id="GO:0005737">
    <property type="term" value="C:cytoplasm"/>
    <property type="evidence" value="ECO:0007669"/>
    <property type="project" value="TreeGrafter"/>
</dbReference>
<dbReference type="Pfam" id="PF00521">
    <property type="entry name" value="DNA_topoisoIV"/>
    <property type="match status" value="1"/>
</dbReference>
<evidence type="ECO:0000313" key="6">
    <source>
        <dbReference type="EMBL" id="OZC11108.1"/>
    </source>
</evidence>
<dbReference type="GO" id="GO:0003918">
    <property type="term" value="F:DNA topoisomerase type II (double strand cut, ATP-hydrolyzing) activity"/>
    <property type="evidence" value="ECO:0007669"/>
    <property type="project" value="InterPro"/>
</dbReference>
<evidence type="ECO:0000256" key="3">
    <source>
        <dbReference type="ARBA" id="ARBA00023125"/>
    </source>
</evidence>
<keyword evidence="3" id="KW-0238">DNA-binding</keyword>
<evidence type="ECO:0000313" key="8">
    <source>
        <dbReference type="WBParaSite" id="OFLC_0001283301-mRNA-1"/>
    </source>
</evidence>
<evidence type="ECO:0000259" key="5">
    <source>
        <dbReference type="Pfam" id="PF00521"/>
    </source>
</evidence>
<evidence type="ECO:0000256" key="4">
    <source>
        <dbReference type="ARBA" id="ARBA00023235"/>
    </source>
</evidence>
<organism evidence="8">
    <name type="scientific">Onchocerca flexuosa</name>
    <dbReference type="NCBI Taxonomy" id="387005"/>
    <lineage>
        <taxon>Eukaryota</taxon>
        <taxon>Metazoa</taxon>
        <taxon>Ecdysozoa</taxon>
        <taxon>Nematoda</taxon>
        <taxon>Chromadorea</taxon>
        <taxon>Rhabditida</taxon>
        <taxon>Spirurina</taxon>
        <taxon>Spiruromorpha</taxon>
        <taxon>Filarioidea</taxon>
        <taxon>Onchocercidae</taxon>
        <taxon>Onchocerca</taxon>
    </lineage>
</organism>
<dbReference type="Proteomes" id="UP000242913">
    <property type="component" value="Unassembled WGS sequence"/>
</dbReference>
<sequence>MAVRAFLNKLTSEDLFVWDFRKQKSFVMFTMKARLRRFAIHVEGVYPNLNFRSDKIVSKAIKCNSGKPCKKTARIVGVVTGKFHPHGDMAIYDSLIGMALDFSLL</sequence>
<evidence type="ECO:0000256" key="2">
    <source>
        <dbReference type="ARBA" id="ARBA00023029"/>
    </source>
</evidence>
<dbReference type="InterPro" id="IPR050220">
    <property type="entry name" value="Type_II_DNA_Topoisomerases"/>
</dbReference>
<dbReference type="AlphaFoldDB" id="A0A183HZC0"/>
<proteinExistence type="inferred from homology"/>
<dbReference type="InterPro" id="IPR013760">
    <property type="entry name" value="Topo_IIA-like_dom_sf"/>
</dbReference>
<dbReference type="InterPro" id="IPR013758">
    <property type="entry name" value="Topo_IIA_A/C_ab"/>
</dbReference>
<comment type="similarity">
    <text evidence="1">Belongs to the type II topoisomerase GyrA/ParC subunit family.</text>
</comment>
<dbReference type="PANTHER" id="PTHR43493:SF5">
    <property type="entry name" value="DNA GYRASE SUBUNIT A, CHLOROPLASTIC_MITOCHONDRIAL"/>
    <property type="match status" value="1"/>
</dbReference>
<reference evidence="8" key="2">
    <citation type="submission" date="2016-06" db="UniProtKB">
        <authorList>
            <consortium name="WormBaseParasite"/>
        </authorList>
    </citation>
    <scope>IDENTIFICATION</scope>
</reference>
<evidence type="ECO:0000256" key="1">
    <source>
        <dbReference type="ARBA" id="ARBA00008263"/>
    </source>
</evidence>
<dbReference type="GO" id="GO:0005524">
    <property type="term" value="F:ATP binding"/>
    <property type="evidence" value="ECO:0007669"/>
    <property type="project" value="InterPro"/>
</dbReference>
<dbReference type="SUPFAM" id="SSF56719">
    <property type="entry name" value="Type II DNA topoisomerase"/>
    <property type="match status" value="1"/>
</dbReference>
<dbReference type="EMBL" id="KZ269982">
    <property type="protein sequence ID" value="OZC11108.1"/>
    <property type="molecule type" value="Genomic_DNA"/>
</dbReference>
<dbReference type="GO" id="GO:0006265">
    <property type="term" value="P:DNA topological change"/>
    <property type="evidence" value="ECO:0007669"/>
    <property type="project" value="InterPro"/>
</dbReference>
<keyword evidence="2" id="KW-0799">Topoisomerase</keyword>
<name>A0A183HZC0_9BILA</name>
<feature type="domain" description="Topo IIA-type catalytic" evidence="5">
    <location>
        <begin position="59"/>
        <end position="103"/>
    </location>
</feature>
<evidence type="ECO:0000313" key="7">
    <source>
        <dbReference type="Proteomes" id="UP000242913"/>
    </source>
</evidence>
<accession>A0A183HZC0</accession>
<dbReference type="STRING" id="387005.A0A183HZC0"/>
<keyword evidence="4" id="KW-0413">Isomerase</keyword>
<dbReference type="GO" id="GO:0009330">
    <property type="term" value="C:DNA topoisomerase type II (double strand cut, ATP-hydrolyzing) complex"/>
    <property type="evidence" value="ECO:0007669"/>
    <property type="project" value="TreeGrafter"/>
</dbReference>
<dbReference type="GO" id="GO:0003677">
    <property type="term" value="F:DNA binding"/>
    <property type="evidence" value="ECO:0007669"/>
    <property type="project" value="UniProtKB-KW"/>
</dbReference>
<protein>
    <submittedName>
        <fullName evidence="8">TOP4c domain-containing protein</fullName>
    </submittedName>
</protein>
<keyword evidence="7" id="KW-1185">Reference proteome</keyword>
<dbReference type="Gene3D" id="3.90.199.10">
    <property type="entry name" value="Topoisomerase II, domain 5"/>
    <property type="match status" value="1"/>
</dbReference>
<gene>
    <name evidence="6" type="ORF">X798_01934</name>
</gene>